<dbReference type="SUPFAM" id="SSF82708">
    <property type="entry name" value="R3H domain"/>
    <property type="match status" value="1"/>
</dbReference>
<dbReference type="RefSeq" id="XP_014670562.1">
    <property type="nucleotide sequence ID" value="XM_014815076.1"/>
</dbReference>
<evidence type="ECO:0000259" key="4">
    <source>
        <dbReference type="PROSITE" id="PS51827"/>
    </source>
</evidence>
<reference evidence="6" key="1">
    <citation type="submission" date="2025-08" db="UniProtKB">
        <authorList>
            <consortium name="RefSeq"/>
        </authorList>
    </citation>
    <scope>IDENTIFICATION</scope>
</reference>
<name>A0ABM1EEE1_PRICU</name>
<feature type="region of interest" description="Disordered" evidence="1">
    <location>
        <begin position="680"/>
        <end position="699"/>
    </location>
</feature>
<feature type="domain" description="R3H" evidence="3">
    <location>
        <begin position="587"/>
        <end position="651"/>
    </location>
</feature>
<feature type="domain" description="G-patch" evidence="2">
    <location>
        <begin position="537"/>
        <end position="584"/>
    </location>
</feature>
<evidence type="ECO:0000259" key="2">
    <source>
        <dbReference type="PROSITE" id="PS50174"/>
    </source>
</evidence>
<dbReference type="SMART" id="SM00443">
    <property type="entry name" value="G_patch"/>
    <property type="match status" value="1"/>
</dbReference>
<dbReference type="PROSITE" id="PS50174">
    <property type="entry name" value="G_PATCH"/>
    <property type="match status" value="1"/>
</dbReference>
<protein>
    <submittedName>
        <fullName evidence="6">Uncharacterized protein LOC106811458 isoform X1</fullName>
    </submittedName>
</protein>
<feature type="compositionally biased region" description="Acidic residues" evidence="1">
    <location>
        <begin position="680"/>
        <end position="697"/>
    </location>
</feature>
<dbReference type="GeneID" id="106811458"/>
<proteinExistence type="predicted"/>
<dbReference type="InterPro" id="IPR036867">
    <property type="entry name" value="R3H_dom_sf"/>
</dbReference>
<dbReference type="InterPro" id="IPR021859">
    <property type="entry name" value="XTBD"/>
</dbReference>
<dbReference type="SUPFAM" id="SSF54768">
    <property type="entry name" value="dsRNA-binding domain-like"/>
    <property type="match status" value="1"/>
</dbReference>
<dbReference type="Pfam" id="PF01585">
    <property type="entry name" value="G-patch"/>
    <property type="match status" value="1"/>
</dbReference>
<accession>A0ABM1EEE1</accession>
<dbReference type="InterPro" id="IPR001374">
    <property type="entry name" value="R3H_dom"/>
</dbReference>
<dbReference type="PANTHER" id="PTHR48430:SF1">
    <property type="entry name" value="PARTNER OF XRN-2 PROTEIN 1"/>
    <property type="match status" value="1"/>
</dbReference>
<dbReference type="PROSITE" id="PS51827">
    <property type="entry name" value="XTBD"/>
    <property type="match status" value="1"/>
</dbReference>
<dbReference type="PANTHER" id="PTHR48430">
    <property type="entry name" value="PARTNER OF XRN-2 PROTEIN 1"/>
    <property type="match status" value="1"/>
</dbReference>
<gene>
    <name evidence="6" type="primary">LOC106811458</name>
</gene>
<dbReference type="PROSITE" id="PS51061">
    <property type="entry name" value="R3H"/>
    <property type="match status" value="1"/>
</dbReference>
<dbReference type="Gene3D" id="3.30.1370.50">
    <property type="entry name" value="R3H-like domain"/>
    <property type="match status" value="1"/>
</dbReference>
<keyword evidence="5" id="KW-1185">Reference proteome</keyword>
<evidence type="ECO:0000313" key="6">
    <source>
        <dbReference type="RefSeq" id="XP_014670562.1"/>
    </source>
</evidence>
<evidence type="ECO:0000256" key="1">
    <source>
        <dbReference type="SAM" id="MobiDB-lite"/>
    </source>
</evidence>
<sequence>MRIIRVMKVLELVFHRFLSVSNTTDTMADDSWVECYRLQHESSETWAKKRHFLLAYCNRFEEDRLLCLAQAYVNIVELGCSYPKTLMDEVGSLAADIGEPLKYRGKTIAFVRAEDGSTSESSQQMSEAKQRTLRQPLTVTIKSVYGEKTFVTGRSTVQGSLGKRAIHEDFSPGYSATDAMAAQGLSAVKQEQDDMRFFPKKIKCEKNDLMFSPEILKEAREIKPHPPQKLGLKSQSNNGYPKKLMKEVGTLSSDLSESLPNEPPAWRNRDPNEQQTWMNCELPNLRRVAKVLAIMSTQDQFACERIEVACSKLRILHKVVYSKVDRLPKNPLWRADVYLDGVRLASSDAEKNKNTAKHKAYQAAELRLRALPPEATVAAALDGKGKVIVEPPKPVEVEAKVESSDDTGKTHVSEKIQIPGLIIVLEPECLDGSSNYVSTLHNSVTACRLKMNCDHVLLVEKRSCNEPLHRCRLIIENKVVSEATGPSKPGAKEVACKLALDTLRKTHPVIKVHDASSTPSVFLSDMKGSGQSDQLGANNIGMKMLQNMGWTGGGIGKKGREGIEEPITVNDIYQGHMGLGHAGSSTKSLAKGVNKLLAKYMDSHEENELVFSSELSKEERELVHKTAQKLGLKSQSRNKDGNRYLIVKRKQHPSEILHHLLANGGRYGRYELVAQASEESEAVNSEDELEPLSDDDVGQPAFGYVL</sequence>
<dbReference type="Pfam" id="PF01424">
    <property type="entry name" value="R3H"/>
    <property type="match status" value="1"/>
</dbReference>
<feature type="domain" description="XRN2-binding (XTBD)" evidence="4">
    <location>
        <begin position="33"/>
        <end position="118"/>
    </location>
</feature>
<evidence type="ECO:0000313" key="5">
    <source>
        <dbReference type="Proteomes" id="UP000695022"/>
    </source>
</evidence>
<evidence type="ECO:0000259" key="3">
    <source>
        <dbReference type="PROSITE" id="PS51061"/>
    </source>
</evidence>
<dbReference type="Pfam" id="PF11952">
    <property type="entry name" value="XTBD"/>
    <property type="match status" value="1"/>
</dbReference>
<dbReference type="Gene3D" id="3.30.160.20">
    <property type="match status" value="1"/>
</dbReference>
<dbReference type="InterPro" id="IPR000467">
    <property type="entry name" value="G_patch_dom"/>
</dbReference>
<organism evidence="5 6">
    <name type="scientific">Priapulus caudatus</name>
    <name type="common">Priapulid worm</name>
    <dbReference type="NCBI Taxonomy" id="37621"/>
    <lineage>
        <taxon>Eukaryota</taxon>
        <taxon>Metazoa</taxon>
        <taxon>Ecdysozoa</taxon>
        <taxon>Scalidophora</taxon>
        <taxon>Priapulida</taxon>
        <taxon>Priapulimorpha</taxon>
        <taxon>Priapulimorphida</taxon>
        <taxon>Priapulidae</taxon>
        <taxon>Priapulus</taxon>
    </lineage>
</organism>
<dbReference type="Proteomes" id="UP000695022">
    <property type="component" value="Unplaced"/>
</dbReference>